<sequence>MPEFQVLAAFGHRVKQALKKIFQKPKKWPQGYLVVFPRTWAEGTARKPHETFSIDVGDYTDSLEPIPVKVSEYDEEKLPTTAPGRYLIGQKLAPGPVHVAIRGKHLALCAGHHALVCRLGLEGSILVMTRSDYEEVTSVCVPGNNPNKSKAARLRSFLVPERFVEPGARLKDEDFKVNILAAVVMETHAIVVIDYSRIAQIHVVSSARKFEKADLRPGSEMWRDRLWAKWGGAPDWVYETDAALASLDEWHASVLSSEQRTPILDVLNTSDSFASGLGQHMASDLLFELAVHPDMPSFDLCADAALYARFRNHLPNFMRTFVSASYLERCGLAANSSNPFIFNEHSHNNFIRGFVKVYRKAKVHVPANLYNSYQSQGLLDPDHIIGTPYLQPWDPAGYTYKVAPVRFLPDKNNNRYTIICAQPPETWESAHTQEAPFDDVSNAGFSSTLGPASFVEVLRNKLDPEEIARLRQGKRGRPRKPQRTGNRGRPKNPLTLKVKRRIEAIPLSLPRYTSTVDEKENEPPESDEGEALEPQPRYRTRSTRSRYPL</sequence>
<feature type="region of interest" description="Disordered" evidence="1">
    <location>
        <begin position="468"/>
        <end position="549"/>
    </location>
</feature>
<organism evidence="2 3">
    <name type="scientific">Favolaschia claudopus</name>
    <dbReference type="NCBI Taxonomy" id="2862362"/>
    <lineage>
        <taxon>Eukaryota</taxon>
        <taxon>Fungi</taxon>
        <taxon>Dikarya</taxon>
        <taxon>Basidiomycota</taxon>
        <taxon>Agaricomycotina</taxon>
        <taxon>Agaricomycetes</taxon>
        <taxon>Agaricomycetidae</taxon>
        <taxon>Agaricales</taxon>
        <taxon>Marasmiineae</taxon>
        <taxon>Mycenaceae</taxon>
        <taxon>Favolaschia</taxon>
    </lineage>
</organism>
<dbReference type="Proteomes" id="UP001362999">
    <property type="component" value="Unassembled WGS sequence"/>
</dbReference>
<accession>A0AAW0E527</accession>
<dbReference type="EMBL" id="JAWWNJ010000003">
    <property type="protein sequence ID" value="KAK7059295.1"/>
    <property type="molecule type" value="Genomic_DNA"/>
</dbReference>
<comment type="caution">
    <text evidence="2">The sequence shown here is derived from an EMBL/GenBank/DDBJ whole genome shotgun (WGS) entry which is preliminary data.</text>
</comment>
<evidence type="ECO:0000313" key="3">
    <source>
        <dbReference type="Proteomes" id="UP001362999"/>
    </source>
</evidence>
<protein>
    <submittedName>
        <fullName evidence="2">Uncharacterized protein</fullName>
    </submittedName>
</protein>
<feature type="compositionally biased region" description="Basic residues" evidence="1">
    <location>
        <begin position="538"/>
        <end position="549"/>
    </location>
</feature>
<dbReference type="AlphaFoldDB" id="A0AAW0E527"/>
<feature type="compositionally biased region" description="Basic residues" evidence="1">
    <location>
        <begin position="471"/>
        <end position="490"/>
    </location>
</feature>
<gene>
    <name evidence="2" type="ORF">R3P38DRAFT_2835693</name>
</gene>
<keyword evidence="3" id="KW-1185">Reference proteome</keyword>
<reference evidence="2 3" key="1">
    <citation type="journal article" date="2024" name="J Genomics">
        <title>Draft genome sequencing and assembly of Favolaschia claudopus CIRM-BRFM 2984 isolated from oak limbs.</title>
        <authorList>
            <person name="Navarro D."/>
            <person name="Drula E."/>
            <person name="Chaduli D."/>
            <person name="Cazenave R."/>
            <person name="Ahrendt S."/>
            <person name="Wang J."/>
            <person name="Lipzen A."/>
            <person name="Daum C."/>
            <person name="Barry K."/>
            <person name="Grigoriev I.V."/>
            <person name="Favel A."/>
            <person name="Rosso M.N."/>
            <person name="Martin F."/>
        </authorList>
    </citation>
    <scope>NUCLEOTIDE SEQUENCE [LARGE SCALE GENOMIC DNA]</scope>
    <source>
        <strain evidence="2 3">CIRM-BRFM 2984</strain>
    </source>
</reference>
<proteinExistence type="predicted"/>
<evidence type="ECO:0000256" key="1">
    <source>
        <dbReference type="SAM" id="MobiDB-lite"/>
    </source>
</evidence>
<evidence type="ECO:0000313" key="2">
    <source>
        <dbReference type="EMBL" id="KAK7059295.1"/>
    </source>
</evidence>
<name>A0AAW0E527_9AGAR</name>